<sequence length="265" mass="29215">MEILSWLLRLVREASGYFRQLAKLRLVGVVNDDDRSVIALLDHQDHSRLIHPESGVAKWPSGIREVLTALHTGRYACAVTSAHSNAAEERLVLEITTSHSAPCDLPPYVSPQGDAAQAARGTSTASSMAYAPFVAFTRVSRRKKRPVRIGVKTGVRKHASFLVEIALGSQGSCFSARVAMKWRSWNVGWSRSSAPSPRNSSENNHAVPGLWVNHPAGLLLDHERWLTSKPDRRAPQKPRVPLTREAALHELPVSSSFTPHVTYAQ</sequence>
<reference evidence="1" key="2">
    <citation type="submission" date="2021-09" db="EMBL/GenBank/DDBJ databases">
        <authorList>
            <person name="Jia N."/>
            <person name="Wang J."/>
            <person name="Shi W."/>
            <person name="Du L."/>
            <person name="Sun Y."/>
            <person name="Zhan W."/>
            <person name="Jiang J."/>
            <person name="Wang Q."/>
            <person name="Zhang B."/>
            <person name="Ji P."/>
            <person name="Sakyi L.B."/>
            <person name="Cui X."/>
            <person name="Yuan T."/>
            <person name="Jiang B."/>
            <person name="Yang W."/>
            <person name="Lam T.T.-Y."/>
            <person name="Chang Q."/>
            <person name="Ding S."/>
            <person name="Wang X."/>
            <person name="Zhu J."/>
            <person name="Ruan X."/>
            <person name="Zhao L."/>
            <person name="Wei J."/>
            <person name="Que T."/>
            <person name="Du C."/>
            <person name="Cheng J."/>
            <person name="Dai P."/>
            <person name="Han X."/>
            <person name="Huang E."/>
            <person name="Gao Y."/>
            <person name="Liu J."/>
            <person name="Shao H."/>
            <person name="Ye R."/>
            <person name="Li L."/>
            <person name="Wei W."/>
            <person name="Wang X."/>
            <person name="Wang C."/>
            <person name="Huo Q."/>
            <person name="Li W."/>
            <person name="Guo W."/>
            <person name="Chen H."/>
            <person name="Chen S."/>
            <person name="Zhou L."/>
            <person name="Zhou L."/>
            <person name="Ni X."/>
            <person name="Tian J."/>
            <person name="Zhou Y."/>
            <person name="Sheng Y."/>
            <person name="Liu T."/>
            <person name="Pan Y."/>
            <person name="Xia L."/>
            <person name="Li J."/>
            <person name="Zhao F."/>
            <person name="Cao W."/>
        </authorList>
    </citation>
    <scope>NUCLEOTIDE SEQUENCE</scope>
    <source>
        <strain evidence="1">Rmic-2018</strain>
        <tissue evidence="1">Larvae</tissue>
    </source>
</reference>
<comment type="caution">
    <text evidence="1">The sequence shown here is derived from an EMBL/GenBank/DDBJ whole genome shotgun (WGS) entry which is preliminary data.</text>
</comment>
<name>A0A9J6EST6_RHIMP</name>
<proteinExistence type="predicted"/>
<organism evidence="1 2">
    <name type="scientific">Rhipicephalus microplus</name>
    <name type="common">Cattle tick</name>
    <name type="synonym">Boophilus microplus</name>
    <dbReference type="NCBI Taxonomy" id="6941"/>
    <lineage>
        <taxon>Eukaryota</taxon>
        <taxon>Metazoa</taxon>
        <taxon>Ecdysozoa</taxon>
        <taxon>Arthropoda</taxon>
        <taxon>Chelicerata</taxon>
        <taxon>Arachnida</taxon>
        <taxon>Acari</taxon>
        <taxon>Parasitiformes</taxon>
        <taxon>Ixodida</taxon>
        <taxon>Ixodoidea</taxon>
        <taxon>Ixodidae</taxon>
        <taxon>Rhipicephalinae</taxon>
        <taxon>Rhipicephalus</taxon>
        <taxon>Boophilus</taxon>
    </lineage>
</organism>
<reference evidence="1" key="1">
    <citation type="journal article" date="2020" name="Cell">
        <title>Large-Scale Comparative Analyses of Tick Genomes Elucidate Their Genetic Diversity and Vector Capacities.</title>
        <authorList>
            <consortium name="Tick Genome and Microbiome Consortium (TIGMIC)"/>
            <person name="Jia N."/>
            <person name="Wang J."/>
            <person name="Shi W."/>
            <person name="Du L."/>
            <person name="Sun Y."/>
            <person name="Zhan W."/>
            <person name="Jiang J.F."/>
            <person name="Wang Q."/>
            <person name="Zhang B."/>
            <person name="Ji P."/>
            <person name="Bell-Sakyi L."/>
            <person name="Cui X.M."/>
            <person name="Yuan T.T."/>
            <person name="Jiang B.G."/>
            <person name="Yang W.F."/>
            <person name="Lam T.T."/>
            <person name="Chang Q.C."/>
            <person name="Ding S.J."/>
            <person name="Wang X.J."/>
            <person name="Zhu J.G."/>
            <person name="Ruan X.D."/>
            <person name="Zhao L."/>
            <person name="Wei J.T."/>
            <person name="Ye R.Z."/>
            <person name="Que T.C."/>
            <person name="Du C.H."/>
            <person name="Zhou Y.H."/>
            <person name="Cheng J.X."/>
            <person name="Dai P.F."/>
            <person name="Guo W.B."/>
            <person name="Han X.H."/>
            <person name="Huang E.J."/>
            <person name="Li L.F."/>
            <person name="Wei W."/>
            <person name="Gao Y.C."/>
            <person name="Liu J.Z."/>
            <person name="Shao H.Z."/>
            <person name="Wang X."/>
            <person name="Wang C.C."/>
            <person name="Yang T.C."/>
            <person name="Huo Q.B."/>
            <person name="Li W."/>
            <person name="Chen H.Y."/>
            <person name="Chen S.E."/>
            <person name="Zhou L.G."/>
            <person name="Ni X.B."/>
            <person name="Tian J.H."/>
            <person name="Sheng Y."/>
            <person name="Liu T."/>
            <person name="Pan Y.S."/>
            <person name="Xia L.Y."/>
            <person name="Li J."/>
            <person name="Zhao F."/>
            <person name="Cao W.C."/>
        </authorList>
    </citation>
    <scope>NUCLEOTIDE SEQUENCE</scope>
    <source>
        <strain evidence="1">Rmic-2018</strain>
    </source>
</reference>
<gene>
    <name evidence="1" type="ORF">HPB51_013525</name>
</gene>
<evidence type="ECO:0000313" key="1">
    <source>
        <dbReference type="EMBL" id="KAH8037571.1"/>
    </source>
</evidence>
<dbReference type="AlphaFoldDB" id="A0A9J6EST6"/>
<accession>A0A9J6EST6</accession>
<keyword evidence="2" id="KW-1185">Reference proteome</keyword>
<dbReference type="EMBL" id="JABSTU010000002">
    <property type="protein sequence ID" value="KAH8037571.1"/>
    <property type="molecule type" value="Genomic_DNA"/>
</dbReference>
<evidence type="ECO:0000313" key="2">
    <source>
        <dbReference type="Proteomes" id="UP000821866"/>
    </source>
</evidence>
<dbReference type="Proteomes" id="UP000821866">
    <property type="component" value="Chromosome 10"/>
</dbReference>
<protein>
    <submittedName>
        <fullName evidence="1">Uncharacterized protein</fullName>
    </submittedName>
</protein>